<dbReference type="InterPro" id="IPR001910">
    <property type="entry name" value="Inosine/uridine_hydrolase_dom"/>
</dbReference>
<gene>
    <name evidence="3" type="ORF">CHS0354_024211</name>
</gene>
<evidence type="ECO:0000256" key="1">
    <source>
        <dbReference type="ARBA" id="ARBA00009176"/>
    </source>
</evidence>
<dbReference type="CDD" id="cd02649">
    <property type="entry name" value="nuc_hydro_CeIAG"/>
    <property type="match status" value="1"/>
</dbReference>
<protein>
    <recommendedName>
        <fullName evidence="2">Inosine/uridine-preferring nucleoside hydrolase domain-containing protein</fullName>
    </recommendedName>
</protein>
<dbReference type="InterPro" id="IPR036452">
    <property type="entry name" value="Ribo_hydro-like"/>
</dbReference>
<reference evidence="3" key="1">
    <citation type="journal article" date="2021" name="Genome Biol. Evol.">
        <title>A High-Quality Reference Genome for a Parasitic Bivalve with Doubly Uniparental Inheritance (Bivalvia: Unionida).</title>
        <authorList>
            <person name="Smith C.H."/>
        </authorList>
    </citation>
    <scope>NUCLEOTIDE SEQUENCE</scope>
    <source>
        <strain evidence="3">CHS0354</strain>
    </source>
</reference>
<organism evidence="3 4">
    <name type="scientific">Potamilus streckersoni</name>
    <dbReference type="NCBI Taxonomy" id="2493646"/>
    <lineage>
        <taxon>Eukaryota</taxon>
        <taxon>Metazoa</taxon>
        <taxon>Spiralia</taxon>
        <taxon>Lophotrochozoa</taxon>
        <taxon>Mollusca</taxon>
        <taxon>Bivalvia</taxon>
        <taxon>Autobranchia</taxon>
        <taxon>Heteroconchia</taxon>
        <taxon>Palaeoheterodonta</taxon>
        <taxon>Unionida</taxon>
        <taxon>Unionoidea</taxon>
        <taxon>Unionidae</taxon>
        <taxon>Ambleminae</taxon>
        <taxon>Lampsilini</taxon>
        <taxon>Potamilus</taxon>
    </lineage>
</organism>
<feature type="domain" description="Inosine/uridine-preferring nucleoside hydrolase" evidence="2">
    <location>
        <begin position="8"/>
        <end position="306"/>
    </location>
</feature>
<dbReference type="GO" id="GO:0016799">
    <property type="term" value="F:hydrolase activity, hydrolyzing N-glycosyl compounds"/>
    <property type="evidence" value="ECO:0007669"/>
    <property type="project" value="InterPro"/>
</dbReference>
<comment type="caution">
    <text evidence="3">The sequence shown here is derived from an EMBL/GenBank/DDBJ whole genome shotgun (WGS) entry which is preliminary data.</text>
</comment>
<dbReference type="Pfam" id="PF01156">
    <property type="entry name" value="IU_nuc_hydro"/>
    <property type="match status" value="1"/>
</dbReference>
<keyword evidence="4" id="KW-1185">Reference proteome</keyword>
<proteinExistence type="inferred from homology"/>
<sequence length="321" mass="34884">MTSKRHFVIDTDPGTDDARAILIALSCPDVEVKALTTVVGNTSALQAARNGLRILQVAGRLDIPVYVGCTKALLGGVLDSITIYNGTDGLGDVPDPNAPNDSAIQPEHAVTALLRLSKEFNGNLSLVAIGPLTNLAMAIRLDPDFGTRLKECFIMGGNYRGVGNITASSEFNFYHDPEAAYVVLNQLNCPITIVPWETCLAHSLPWDIYYKIRSVGTPKAEFLKSVEACFLRNNLPSGRKDFMLADEFVMAIAIDRNVVKNSSTVYATVEVKGHQTCGQMVVDWNGIMGKRSNVTIVTSIDDALFRKMLLSSVDCKDETLL</sequence>
<name>A0AAE0RYP9_9BIVA</name>
<comment type="similarity">
    <text evidence="1">Belongs to the IUNH family.</text>
</comment>
<evidence type="ECO:0000313" key="4">
    <source>
        <dbReference type="Proteomes" id="UP001195483"/>
    </source>
</evidence>
<evidence type="ECO:0000259" key="2">
    <source>
        <dbReference type="Pfam" id="PF01156"/>
    </source>
</evidence>
<dbReference type="SUPFAM" id="SSF53590">
    <property type="entry name" value="Nucleoside hydrolase"/>
    <property type="match status" value="1"/>
</dbReference>
<dbReference type="Proteomes" id="UP001195483">
    <property type="component" value="Unassembled WGS sequence"/>
</dbReference>
<reference evidence="3" key="2">
    <citation type="journal article" date="2021" name="Genome Biol. Evol.">
        <title>Developing a high-quality reference genome for a parasitic bivalve with doubly uniparental inheritance (Bivalvia: Unionida).</title>
        <authorList>
            <person name="Smith C.H."/>
        </authorList>
    </citation>
    <scope>NUCLEOTIDE SEQUENCE</scope>
    <source>
        <strain evidence="3">CHS0354</strain>
        <tissue evidence="3">Mantle</tissue>
    </source>
</reference>
<dbReference type="Gene3D" id="3.90.245.10">
    <property type="entry name" value="Ribonucleoside hydrolase-like"/>
    <property type="match status" value="1"/>
</dbReference>
<dbReference type="InterPro" id="IPR052775">
    <property type="entry name" value="IUN_hydrolase"/>
</dbReference>
<accession>A0AAE0RYP9</accession>
<evidence type="ECO:0000313" key="3">
    <source>
        <dbReference type="EMBL" id="KAK3581899.1"/>
    </source>
</evidence>
<dbReference type="PANTHER" id="PTHR46190">
    <property type="entry name" value="SI:CH211-201H21.5-RELATED"/>
    <property type="match status" value="1"/>
</dbReference>
<dbReference type="EMBL" id="JAEAOA010001432">
    <property type="protein sequence ID" value="KAK3581899.1"/>
    <property type="molecule type" value="Genomic_DNA"/>
</dbReference>
<dbReference type="AlphaFoldDB" id="A0AAE0RYP9"/>
<dbReference type="PANTHER" id="PTHR46190:SF1">
    <property type="entry name" value="SI:CH211-201H21.5"/>
    <property type="match status" value="1"/>
</dbReference>
<reference evidence="3" key="3">
    <citation type="submission" date="2023-05" db="EMBL/GenBank/DDBJ databases">
        <authorList>
            <person name="Smith C.H."/>
        </authorList>
    </citation>
    <scope>NUCLEOTIDE SEQUENCE</scope>
    <source>
        <strain evidence="3">CHS0354</strain>
        <tissue evidence="3">Mantle</tissue>
    </source>
</reference>